<accession>A0A0E9SGE3</accession>
<sequence>MALFHKNLFDRISGLSVNVVLLSTGFCYQTSVECLLGMEPLFSMCQRYSNHGNNGWVPLCLLLKASTGNITYRTVAIRTEGIVSSTEKAKVAQNCSCANHKVS</sequence>
<evidence type="ECO:0000313" key="1">
    <source>
        <dbReference type="EMBL" id="JAH39730.1"/>
    </source>
</evidence>
<proteinExistence type="predicted"/>
<dbReference type="EMBL" id="GBXM01068847">
    <property type="protein sequence ID" value="JAH39730.1"/>
    <property type="molecule type" value="Transcribed_RNA"/>
</dbReference>
<dbReference type="AlphaFoldDB" id="A0A0E9SGE3"/>
<reference evidence="1" key="1">
    <citation type="submission" date="2014-11" db="EMBL/GenBank/DDBJ databases">
        <authorList>
            <person name="Amaro Gonzalez C."/>
        </authorList>
    </citation>
    <scope>NUCLEOTIDE SEQUENCE</scope>
</reference>
<reference evidence="1" key="2">
    <citation type="journal article" date="2015" name="Fish Shellfish Immunol.">
        <title>Early steps in the European eel (Anguilla anguilla)-Vibrio vulnificus interaction in the gills: Role of the RtxA13 toxin.</title>
        <authorList>
            <person name="Callol A."/>
            <person name="Pajuelo D."/>
            <person name="Ebbesson L."/>
            <person name="Teles M."/>
            <person name="MacKenzie S."/>
            <person name="Amaro C."/>
        </authorList>
    </citation>
    <scope>NUCLEOTIDE SEQUENCE</scope>
</reference>
<organism evidence="1">
    <name type="scientific">Anguilla anguilla</name>
    <name type="common">European freshwater eel</name>
    <name type="synonym">Muraena anguilla</name>
    <dbReference type="NCBI Taxonomy" id="7936"/>
    <lineage>
        <taxon>Eukaryota</taxon>
        <taxon>Metazoa</taxon>
        <taxon>Chordata</taxon>
        <taxon>Craniata</taxon>
        <taxon>Vertebrata</taxon>
        <taxon>Euteleostomi</taxon>
        <taxon>Actinopterygii</taxon>
        <taxon>Neopterygii</taxon>
        <taxon>Teleostei</taxon>
        <taxon>Anguilliformes</taxon>
        <taxon>Anguillidae</taxon>
        <taxon>Anguilla</taxon>
    </lineage>
</organism>
<protein>
    <submittedName>
        <fullName evidence="1">Uncharacterized protein</fullName>
    </submittedName>
</protein>
<name>A0A0E9SGE3_ANGAN</name>